<keyword evidence="1 4" id="KW-0812">Transmembrane</keyword>
<evidence type="ECO:0000313" key="7">
    <source>
        <dbReference type="Proteomes" id="UP000285961"/>
    </source>
</evidence>
<feature type="transmembrane region" description="Helical" evidence="4">
    <location>
        <begin position="12"/>
        <end position="38"/>
    </location>
</feature>
<dbReference type="AlphaFoldDB" id="A0A419F9E2"/>
<evidence type="ECO:0000256" key="1">
    <source>
        <dbReference type="ARBA" id="ARBA00022692"/>
    </source>
</evidence>
<comment type="caution">
    <text evidence="6">The sequence shown here is derived from an EMBL/GenBank/DDBJ whole genome shotgun (WGS) entry which is preliminary data.</text>
</comment>
<organism evidence="6 7">
    <name type="scientific">Candidatus Abyssobacteria bacterium SURF_17</name>
    <dbReference type="NCBI Taxonomy" id="2093361"/>
    <lineage>
        <taxon>Bacteria</taxon>
        <taxon>Pseudomonadati</taxon>
        <taxon>Candidatus Hydrogenedentota</taxon>
        <taxon>Candidatus Abyssobacteria</taxon>
    </lineage>
</organism>
<feature type="transmembrane region" description="Helical" evidence="4">
    <location>
        <begin position="273"/>
        <end position="296"/>
    </location>
</feature>
<feature type="transmembrane region" description="Helical" evidence="4">
    <location>
        <begin position="236"/>
        <end position="261"/>
    </location>
</feature>
<feature type="transmembrane region" description="Helical" evidence="4">
    <location>
        <begin position="80"/>
        <end position="96"/>
    </location>
</feature>
<gene>
    <name evidence="6" type="ORF">C4532_01025</name>
</gene>
<dbReference type="PANTHER" id="PTHR11360">
    <property type="entry name" value="MONOCARBOXYLATE TRANSPORTER"/>
    <property type="match status" value="1"/>
</dbReference>
<evidence type="ECO:0000256" key="4">
    <source>
        <dbReference type="SAM" id="Phobius"/>
    </source>
</evidence>
<protein>
    <submittedName>
        <fullName evidence="6">MFS transporter</fullName>
    </submittedName>
</protein>
<dbReference type="InterPro" id="IPR036259">
    <property type="entry name" value="MFS_trans_sf"/>
</dbReference>
<feature type="transmembrane region" description="Helical" evidence="4">
    <location>
        <begin position="50"/>
        <end position="73"/>
    </location>
</feature>
<dbReference type="SUPFAM" id="SSF103473">
    <property type="entry name" value="MFS general substrate transporter"/>
    <property type="match status" value="1"/>
</dbReference>
<feature type="transmembrane region" description="Helical" evidence="4">
    <location>
        <begin position="333"/>
        <end position="355"/>
    </location>
</feature>
<proteinExistence type="predicted"/>
<keyword evidence="3 4" id="KW-0472">Membrane</keyword>
<name>A0A419F9E2_9BACT</name>
<feature type="transmembrane region" description="Helical" evidence="4">
    <location>
        <begin position="396"/>
        <end position="417"/>
    </location>
</feature>
<feature type="transmembrane region" description="Helical" evidence="4">
    <location>
        <begin position="367"/>
        <end position="390"/>
    </location>
</feature>
<dbReference type="EMBL" id="QZKI01000006">
    <property type="protein sequence ID" value="RJP75157.1"/>
    <property type="molecule type" value="Genomic_DNA"/>
</dbReference>
<dbReference type="InterPro" id="IPR050327">
    <property type="entry name" value="Proton-linked_MCT"/>
</dbReference>
<dbReference type="Pfam" id="PF07690">
    <property type="entry name" value="MFS_1"/>
    <property type="match status" value="1"/>
</dbReference>
<dbReference type="Proteomes" id="UP000285961">
    <property type="component" value="Unassembled WGS sequence"/>
</dbReference>
<dbReference type="GO" id="GO:0022857">
    <property type="term" value="F:transmembrane transporter activity"/>
    <property type="evidence" value="ECO:0007669"/>
    <property type="project" value="InterPro"/>
</dbReference>
<evidence type="ECO:0000259" key="5">
    <source>
        <dbReference type="PROSITE" id="PS50850"/>
    </source>
</evidence>
<feature type="transmembrane region" description="Helical" evidence="4">
    <location>
        <begin position="168"/>
        <end position="190"/>
    </location>
</feature>
<dbReference type="InterPro" id="IPR020846">
    <property type="entry name" value="MFS_dom"/>
</dbReference>
<feature type="transmembrane region" description="Helical" evidence="4">
    <location>
        <begin position="143"/>
        <end position="162"/>
    </location>
</feature>
<feature type="domain" description="Major facilitator superfamily (MFS) profile" evidence="5">
    <location>
        <begin position="13"/>
        <end position="422"/>
    </location>
</feature>
<keyword evidence="2 4" id="KW-1133">Transmembrane helix</keyword>
<evidence type="ECO:0000256" key="2">
    <source>
        <dbReference type="ARBA" id="ARBA00022989"/>
    </source>
</evidence>
<reference evidence="6 7" key="1">
    <citation type="journal article" date="2017" name="ISME J.">
        <title>Energy and carbon metabolisms in a deep terrestrial subsurface fluid microbial community.</title>
        <authorList>
            <person name="Momper L."/>
            <person name="Jungbluth S.P."/>
            <person name="Lee M.D."/>
            <person name="Amend J.P."/>
        </authorList>
    </citation>
    <scope>NUCLEOTIDE SEQUENCE [LARGE SCALE GENOMIC DNA]</scope>
    <source>
        <strain evidence="6">SURF_17</strain>
    </source>
</reference>
<evidence type="ECO:0000313" key="6">
    <source>
        <dbReference type="EMBL" id="RJP75157.1"/>
    </source>
</evidence>
<dbReference type="Gene3D" id="1.20.1250.20">
    <property type="entry name" value="MFS general substrate transporter like domains"/>
    <property type="match status" value="2"/>
</dbReference>
<feature type="transmembrane region" description="Helical" evidence="4">
    <location>
        <begin position="308"/>
        <end position="327"/>
    </location>
</feature>
<sequence>MSERSGGIFYGWFIVGASFVTLFVTTGVGFYTFSVFMIPLENAFEASRTVITGFNSVMALIAGFATPLIGVLLHRWGARIVIGAGGLVTGAAYIALSRSTEVWHLYVLSFLLGTGLSASTLIPNQTLISHWFVKRRGTAMGMMMIGVAFGGIMFAPLAQYLIKMVGWRGAYLTFGLVIIAVVTPLAFFVIRRSPESMGLRPDGEAVTRAEGESIFASVEAGWAGLTVPQTVRTASFWCLFLLNFFMIMGTSIVTAHVVGMVKASSLGALKGEVAAGLIGASAISYFLLVSIIGRILGGYFAERLHKRFVLCALYALLAASAIVLFKLDSMGVLGVFVFLYGMGMGGSAVVYPLLVAENFGLLSFSKILGIMGIPFTIGAAIGQVGAAKIFDLTQSYATVFITLVCVFAICCVLALFAKPPKHGPA</sequence>
<dbReference type="PANTHER" id="PTHR11360:SF290">
    <property type="entry name" value="MONOCARBOXYLATE MFS PERMEASE"/>
    <property type="match status" value="1"/>
</dbReference>
<evidence type="ECO:0000256" key="3">
    <source>
        <dbReference type="ARBA" id="ARBA00023136"/>
    </source>
</evidence>
<dbReference type="InterPro" id="IPR011701">
    <property type="entry name" value="MFS"/>
</dbReference>
<accession>A0A419F9E2</accession>
<feature type="transmembrane region" description="Helical" evidence="4">
    <location>
        <begin position="102"/>
        <end position="122"/>
    </location>
</feature>
<dbReference type="PROSITE" id="PS50850">
    <property type="entry name" value="MFS"/>
    <property type="match status" value="1"/>
</dbReference>